<feature type="domain" description="Calcineurin-like phosphoesterase" evidence="1">
    <location>
        <begin position="1"/>
        <end position="193"/>
    </location>
</feature>
<dbReference type="GO" id="GO:0016787">
    <property type="term" value="F:hydrolase activity"/>
    <property type="evidence" value="ECO:0007669"/>
    <property type="project" value="InterPro"/>
</dbReference>
<dbReference type="InterPro" id="IPR051693">
    <property type="entry name" value="UPF0046_metallophosphoest"/>
</dbReference>
<reference evidence="2" key="1">
    <citation type="journal article" date="2020" name="mSystems">
        <title>Genome- and Community-Level Interaction Insights into Carbon Utilization and Element Cycling Functions of Hydrothermarchaeota in Hydrothermal Sediment.</title>
        <authorList>
            <person name="Zhou Z."/>
            <person name="Liu Y."/>
            <person name="Xu W."/>
            <person name="Pan J."/>
            <person name="Luo Z.H."/>
            <person name="Li M."/>
        </authorList>
    </citation>
    <scope>NUCLEOTIDE SEQUENCE [LARGE SCALE GENOMIC DNA]</scope>
    <source>
        <strain evidence="2">SpSt-503</strain>
    </source>
</reference>
<dbReference type="AlphaFoldDB" id="A0A7C3E7V7"/>
<comment type="caution">
    <text evidence="2">The sequence shown here is derived from an EMBL/GenBank/DDBJ whole genome shotgun (WGS) entry which is preliminary data.</text>
</comment>
<organism evidence="2">
    <name type="scientific">Gracilinema caldarium</name>
    <dbReference type="NCBI Taxonomy" id="215591"/>
    <lineage>
        <taxon>Bacteria</taxon>
        <taxon>Pseudomonadati</taxon>
        <taxon>Spirochaetota</taxon>
        <taxon>Spirochaetia</taxon>
        <taxon>Spirochaetales</taxon>
        <taxon>Breznakiellaceae</taxon>
        <taxon>Gracilinema</taxon>
    </lineage>
</organism>
<protein>
    <submittedName>
        <fullName evidence="2">Metallophosphoesterase</fullName>
    </submittedName>
</protein>
<dbReference type="SUPFAM" id="SSF56300">
    <property type="entry name" value="Metallo-dependent phosphatases"/>
    <property type="match status" value="1"/>
</dbReference>
<dbReference type="Gene3D" id="3.60.21.10">
    <property type="match status" value="1"/>
</dbReference>
<name>A0A7C3E7V7_9SPIR</name>
<accession>A0A7C3E7V7</accession>
<dbReference type="InterPro" id="IPR004843">
    <property type="entry name" value="Calcineurin-like_PHP"/>
</dbReference>
<dbReference type="EMBL" id="DSVL01000333">
    <property type="protein sequence ID" value="HFH29991.1"/>
    <property type="molecule type" value="Genomic_DNA"/>
</dbReference>
<sequence length="224" mass="26008">MKILCISDQIDPLIYSNTIKDRFSDIDLVLSAGDLPLDYLEFIVTTLNKPVLFVFGNHNLKELPFYRPTFEDRLRIRSAQEERDALTSGAVHVGSKIHKEGNLIIMGLGGSLRYNNGPNQFTNSQMNYEIFKLLPRLLFNKLFYGRYVDILLTHAPPLGIHDKEDPCHRGFKAFLWFMRIFKPRYLIHGHIHLYDLQDVRKTIYHETQVINAYSHYVIDIGATP</sequence>
<gene>
    <name evidence="2" type="ORF">ENS59_10860</name>
</gene>
<proteinExistence type="predicted"/>
<evidence type="ECO:0000313" key="2">
    <source>
        <dbReference type="EMBL" id="HFH29991.1"/>
    </source>
</evidence>
<dbReference type="Pfam" id="PF00149">
    <property type="entry name" value="Metallophos"/>
    <property type="match status" value="1"/>
</dbReference>
<evidence type="ECO:0000259" key="1">
    <source>
        <dbReference type="Pfam" id="PF00149"/>
    </source>
</evidence>
<dbReference type="InterPro" id="IPR029052">
    <property type="entry name" value="Metallo-depent_PP-like"/>
</dbReference>
<dbReference type="PANTHER" id="PTHR12905:SF0">
    <property type="entry name" value="CALCINEURIN-LIKE PHOSPHOESTERASE DOMAIN-CONTAINING PROTEIN"/>
    <property type="match status" value="1"/>
</dbReference>
<dbReference type="PANTHER" id="PTHR12905">
    <property type="entry name" value="METALLOPHOSPHOESTERASE"/>
    <property type="match status" value="1"/>
</dbReference>